<evidence type="ECO:0000313" key="1">
    <source>
        <dbReference type="EMBL" id="OLQ12868.1"/>
    </source>
</evidence>
<proteinExistence type="predicted"/>
<comment type="caution">
    <text evidence="1">The sequence shown here is derived from an EMBL/GenBank/DDBJ whole genome shotgun (WGS) entry which is preliminary data.</text>
</comment>
<dbReference type="Proteomes" id="UP000186817">
    <property type="component" value="Unassembled WGS sequence"/>
</dbReference>
<dbReference type="OrthoDB" id="10290388at2759"/>
<protein>
    <submittedName>
        <fullName evidence="1">Uncharacterized protein</fullName>
    </submittedName>
</protein>
<accession>A0A1Q9EZJ9</accession>
<reference evidence="1 2" key="1">
    <citation type="submission" date="2016-02" db="EMBL/GenBank/DDBJ databases">
        <title>Genome analysis of coral dinoflagellate symbionts highlights evolutionary adaptations to a symbiotic lifestyle.</title>
        <authorList>
            <person name="Aranda M."/>
            <person name="Li Y."/>
            <person name="Liew Y.J."/>
            <person name="Baumgarten S."/>
            <person name="Simakov O."/>
            <person name="Wilson M."/>
            <person name="Piel J."/>
            <person name="Ashoor H."/>
            <person name="Bougouffa S."/>
            <person name="Bajic V.B."/>
            <person name="Ryu T."/>
            <person name="Ravasi T."/>
            <person name="Bayer T."/>
            <person name="Micklem G."/>
            <person name="Kim H."/>
            <person name="Bhak J."/>
            <person name="Lajeunesse T.C."/>
            <person name="Voolstra C.R."/>
        </authorList>
    </citation>
    <scope>NUCLEOTIDE SEQUENCE [LARGE SCALE GENOMIC DNA]</scope>
    <source>
        <strain evidence="1 2">CCMP2467</strain>
    </source>
</reference>
<keyword evidence="2" id="KW-1185">Reference proteome</keyword>
<organism evidence="1 2">
    <name type="scientific">Symbiodinium microadriaticum</name>
    <name type="common">Dinoflagellate</name>
    <name type="synonym">Zooxanthella microadriatica</name>
    <dbReference type="NCBI Taxonomy" id="2951"/>
    <lineage>
        <taxon>Eukaryota</taxon>
        <taxon>Sar</taxon>
        <taxon>Alveolata</taxon>
        <taxon>Dinophyceae</taxon>
        <taxon>Suessiales</taxon>
        <taxon>Symbiodiniaceae</taxon>
        <taxon>Symbiodinium</taxon>
    </lineage>
</organism>
<dbReference type="EMBL" id="LSRX01000037">
    <property type="protein sequence ID" value="OLQ12868.1"/>
    <property type="molecule type" value="Genomic_DNA"/>
</dbReference>
<sequence>MSSKNRQGDADVQQICLKEDELVFDHQNFNYECRLSGEEPLALQAWLTSEEEEGFAIRCGGGERPEHAQQIFLTLWPRAEGLRGTKPNWMLVGTRSWRIGKCNRASERPGTGKQAVRVALQSAVPIYGEWHKRYDRPLGKKDDGKDGL</sequence>
<gene>
    <name evidence="1" type="ORF">AK812_SmicGene3164</name>
</gene>
<dbReference type="AlphaFoldDB" id="A0A1Q9EZJ9"/>
<name>A0A1Q9EZJ9_SYMMI</name>
<evidence type="ECO:0000313" key="2">
    <source>
        <dbReference type="Proteomes" id="UP000186817"/>
    </source>
</evidence>